<feature type="domain" description="RRM" evidence="4">
    <location>
        <begin position="87"/>
        <end position="172"/>
    </location>
</feature>
<feature type="compositionally biased region" description="Acidic residues" evidence="3">
    <location>
        <begin position="264"/>
        <end position="273"/>
    </location>
</feature>
<dbReference type="EMBL" id="KZ825978">
    <property type="protein sequence ID" value="PYH90556.1"/>
    <property type="molecule type" value="Genomic_DNA"/>
</dbReference>
<protein>
    <recommendedName>
        <fullName evidence="4">RRM domain-containing protein</fullName>
    </recommendedName>
</protein>
<evidence type="ECO:0000313" key="5">
    <source>
        <dbReference type="EMBL" id="PYH90556.1"/>
    </source>
</evidence>
<dbReference type="Proteomes" id="UP000247810">
    <property type="component" value="Unassembled WGS sequence"/>
</dbReference>
<dbReference type="STRING" id="1448320.A0A319CZ48"/>
<feature type="compositionally biased region" description="Basic and acidic residues" evidence="3">
    <location>
        <begin position="352"/>
        <end position="363"/>
    </location>
</feature>
<keyword evidence="1 2" id="KW-0694">RNA-binding</keyword>
<accession>A0A319CZ48</accession>
<gene>
    <name evidence="5" type="ORF">BO71DRAFT_487011</name>
</gene>
<feature type="region of interest" description="Disordered" evidence="3">
    <location>
        <begin position="264"/>
        <end position="284"/>
    </location>
</feature>
<dbReference type="Pfam" id="PF00076">
    <property type="entry name" value="RRM_1"/>
    <property type="match status" value="2"/>
</dbReference>
<feature type="region of interest" description="Disordered" evidence="3">
    <location>
        <begin position="172"/>
        <end position="193"/>
    </location>
</feature>
<name>A0A319CZ48_9EURO</name>
<evidence type="ECO:0000256" key="2">
    <source>
        <dbReference type="PROSITE-ProRule" id="PRU00176"/>
    </source>
</evidence>
<dbReference type="Gene3D" id="3.30.70.330">
    <property type="match status" value="2"/>
</dbReference>
<organism evidence="5 6">
    <name type="scientific">Aspergillus ellipticus CBS 707.79</name>
    <dbReference type="NCBI Taxonomy" id="1448320"/>
    <lineage>
        <taxon>Eukaryota</taxon>
        <taxon>Fungi</taxon>
        <taxon>Dikarya</taxon>
        <taxon>Ascomycota</taxon>
        <taxon>Pezizomycotina</taxon>
        <taxon>Eurotiomycetes</taxon>
        <taxon>Eurotiomycetidae</taxon>
        <taxon>Eurotiales</taxon>
        <taxon>Aspergillaceae</taxon>
        <taxon>Aspergillus</taxon>
        <taxon>Aspergillus subgen. Circumdati</taxon>
    </lineage>
</organism>
<dbReference type="SMART" id="SM00360">
    <property type="entry name" value="RRM"/>
    <property type="match status" value="2"/>
</dbReference>
<evidence type="ECO:0000259" key="4">
    <source>
        <dbReference type="PROSITE" id="PS50102"/>
    </source>
</evidence>
<keyword evidence="6" id="KW-1185">Reference proteome</keyword>
<dbReference type="OrthoDB" id="1875751at2759"/>
<feature type="region of interest" description="Disordered" evidence="3">
    <location>
        <begin position="313"/>
        <end position="382"/>
    </location>
</feature>
<dbReference type="SUPFAM" id="SSF54928">
    <property type="entry name" value="RNA-binding domain, RBD"/>
    <property type="match status" value="1"/>
</dbReference>
<dbReference type="GO" id="GO:0003723">
    <property type="term" value="F:RNA binding"/>
    <property type="evidence" value="ECO:0007669"/>
    <property type="project" value="UniProtKB-UniRule"/>
</dbReference>
<evidence type="ECO:0000256" key="1">
    <source>
        <dbReference type="ARBA" id="ARBA00022884"/>
    </source>
</evidence>
<dbReference type="InterPro" id="IPR012677">
    <property type="entry name" value="Nucleotide-bd_a/b_plait_sf"/>
</dbReference>
<sequence length="382" mass="42215">MEHLAGNGRKKPKIRAAKAKAGEENHKKRKLPDVAEIEIDVSAPEPPSKKALRKAKKQAENPSKSTTEETAKPAADSAADSQKRSEHGIWIGNLPFSATKEDVRKFLISNGSFAETTITRVHMPKSGDKFGKAQNKGFAYVDFSSEKAAKEALGLSEQLLTGRRVLIKDAKNFTGRPDKPREQNTAGAAPGNAPSKRIFVGNLGFDATKELIEEHFARCGTVANVHLATFQDSGKCKGYAWVVFEDLAAAEAAVKGFVMIKEDDEAEDESESENESRKKPKKPRQQRVWVNFLLGRRLRMEFAEDATTRYKKRFGKDGEGKKGDTADISEAEPTEYNSTGDKIRPPRPAKAKKPEYTRYDQDTVQKLSGAIVESQGKKTTFD</sequence>
<evidence type="ECO:0000256" key="3">
    <source>
        <dbReference type="SAM" id="MobiDB-lite"/>
    </source>
</evidence>
<dbReference type="PANTHER" id="PTHR23236:SF95">
    <property type="entry name" value="NUCLEOLAR PROTEIN 13"/>
    <property type="match status" value="1"/>
</dbReference>
<dbReference type="AlphaFoldDB" id="A0A319CZ48"/>
<dbReference type="PROSITE" id="PS50102">
    <property type="entry name" value="RRM"/>
    <property type="match status" value="2"/>
</dbReference>
<reference evidence="5 6" key="1">
    <citation type="submission" date="2018-02" db="EMBL/GenBank/DDBJ databases">
        <title>The genomes of Aspergillus section Nigri reveals drivers in fungal speciation.</title>
        <authorList>
            <consortium name="DOE Joint Genome Institute"/>
            <person name="Vesth T.C."/>
            <person name="Nybo J."/>
            <person name="Theobald S."/>
            <person name="Brandl J."/>
            <person name="Frisvad J.C."/>
            <person name="Nielsen K.F."/>
            <person name="Lyhne E.K."/>
            <person name="Kogle M.E."/>
            <person name="Kuo A."/>
            <person name="Riley R."/>
            <person name="Clum A."/>
            <person name="Nolan M."/>
            <person name="Lipzen A."/>
            <person name="Salamov A."/>
            <person name="Henrissat B."/>
            <person name="Wiebenga A."/>
            <person name="De vries R.P."/>
            <person name="Grigoriev I.V."/>
            <person name="Mortensen U.H."/>
            <person name="Andersen M.R."/>
            <person name="Baker S.E."/>
        </authorList>
    </citation>
    <scope>NUCLEOTIDE SEQUENCE [LARGE SCALE GENOMIC DNA]</scope>
    <source>
        <strain evidence="5 6">CBS 707.79</strain>
    </source>
</reference>
<proteinExistence type="predicted"/>
<feature type="region of interest" description="Disordered" evidence="3">
    <location>
        <begin position="1"/>
        <end position="86"/>
    </location>
</feature>
<dbReference type="InterPro" id="IPR000504">
    <property type="entry name" value="RRM_dom"/>
</dbReference>
<dbReference type="VEuPathDB" id="FungiDB:BO71DRAFT_487011"/>
<dbReference type="PANTHER" id="PTHR23236">
    <property type="entry name" value="EUKARYOTIC TRANSLATION INITIATION FACTOR 4B/4H"/>
    <property type="match status" value="1"/>
</dbReference>
<feature type="domain" description="RRM" evidence="4">
    <location>
        <begin position="196"/>
        <end position="305"/>
    </location>
</feature>
<dbReference type="InterPro" id="IPR035979">
    <property type="entry name" value="RBD_domain_sf"/>
</dbReference>
<feature type="compositionally biased region" description="Basic and acidic residues" evidence="3">
    <location>
        <begin position="172"/>
        <end position="182"/>
    </location>
</feature>
<feature type="compositionally biased region" description="Basic residues" evidence="3">
    <location>
        <begin position="8"/>
        <end position="18"/>
    </location>
</feature>
<feature type="compositionally biased region" description="Basic and acidic residues" evidence="3">
    <location>
        <begin position="315"/>
        <end position="325"/>
    </location>
</feature>
<evidence type="ECO:0000313" key="6">
    <source>
        <dbReference type="Proteomes" id="UP000247810"/>
    </source>
</evidence>
<dbReference type="GO" id="GO:0005730">
    <property type="term" value="C:nucleolus"/>
    <property type="evidence" value="ECO:0007669"/>
    <property type="project" value="TreeGrafter"/>
</dbReference>